<dbReference type="Pfam" id="PF09278">
    <property type="entry name" value="MerR-DNA-bind"/>
    <property type="match status" value="1"/>
</dbReference>
<dbReference type="PANTHER" id="PTHR30204:SF94">
    <property type="entry name" value="HEAVY METAL-DEPENDENT TRANSCRIPTIONAL REGULATOR HI_0293-RELATED"/>
    <property type="match status" value="1"/>
</dbReference>
<keyword evidence="3" id="KW-0805">Transcription regulation</keyword>
<dbReference type="Gene3D" id="1.10.1660.10">
    <property type="match status" value="1"/>
</dbReference>
<evidence type="ECO:0000256" key="2">
    <source>
        <dbReference type="ARBA" id="ARBA00022490"/>
    </source>
</evidence>
<keyword evidence="5" id="KW-0804">Transcription</keyword>
<dbReference type="PANTHER" id="PTHR30204">
    <property type="entry name" value="REDOX-CYCLING DRUG-SENSING TRANSCRIPTIONAL ACTIVATOR SOXR"/>
    <property type="match status" value="1"/>
</dbReference>
<feature type="domain" description="HTH merR-type" evidence="6">
    <location>
        <begin position="1"/>
        <end position="68"/>
    </location>
</feature>
<evidence type="ECO:0000256" key="5">
    <source>
        <dbReference type="ARBA" id="ARBA00023163"/>
    </source>
</evidence>
<dbReference type="InterPro" id="IPR000551">
    <property type="entry name" value="MerR-type_HTH_dom"/>
</dbReference>
<keyword evidence="2" id="KW-0963">Cytoplasm</keyword>
<dbReference type="PROSITE" id="PS50937">
    <property type="entry name" value="HTH_MERR_2"/>
    <property type="match status" value="1"/>
</dbReference>
<comment type="subcellular location">
    <subcellularLocation>
        <location evidence="1">Cytoplasm</location>
    </subcellularLocation>
</comment>
<dbReference type="NCBIfam" id="TIGR02044">
    <property type="entry name" value="CueR"/>
    <property type="match status" value="1"/>
</dbReference>
<dbReference type="InterPro" id="IPR011789">
    <property type="entry name" value="CueR"/>
</dbReference>
<accession>A0A840WTM4</accession>
<dbReference type="Pfam" id="PF00376">
    <property type="entry name" value="MerR"/>
    <property type="match status" value="1"/>
</dbReference>
<organism evidence="7 8">
    <name type="scientific">Rubricella aquisinus</name>
    <dbReference type="NCBI Taxonomy" id="2028108"/>
    <lineage>
        <taxon>Bacteria</taxon>
        <taxon>Pseudomonadati</taxon>
        <taxon>Pseudomonadota</taxon>
        <taxon>Alphaproteobacteria</taxon>
        <taxon>Rhodobacterales</taxon>
        <taxon>Paracoccaceae</taxon>
        <taxon>Rubricella</taxon>
    </lineage>
</organism>
<proteinExistence type="predicted"/>
<dbReference type="SUPFAM" id="SSF46955">
    <property type="entry name" value="Putative DNA-binding domain"/>
    <property type="match status" value="1"/>
</dbReference>
<dbReference type="PRINTS" id="PR00040">
    <property type="entry name" value="HTHMERR"/>
</dbReference>
<dbReference type="GO" id="GO:0045893">
    <property type="term" value="P:positive regulation of DNA-templated transcription"/>
    <property type="evidence" value="ECO:0007669"/>
    <property type="project" value="InterPro"/>
</dbReference>
<dbReference type="GO" id="GO:0003677">
    <property type="term" value="F:DNA binding"/>
    <property type="evidence" value="ECO:0007669"/>
    <property type="project" value="UniProtKB-KW"/>
</dbReference>
<evidence type="ECO:0000256" key="1">
    <source>
        <dbReference type="ARBA" id="ARBA00004496"/>
    </source>
</evidence>
<evidence type="ECO:0000313" key="8">
    <source>
        <dbReference type="Proteomes" id="UP000553766"/>
    </source>
</evidence>
<dbReference type="RefSeq" id="WP_184012991.1">
    <property type="nucleotide sequence ID" value="NZ_JACIJS010000012.1"/>
</dbReference>
<dbReference type="Proteomes" id="UP000553766">
    <property type="component" value="Unassembled WGS sequence"/>
</dbReference>
<dbReference type="InterPro" id="IPR009061">
    <property type="entry name" value="DNA-bd_dom_put_sf"/>
</dbReference>
<keyword evidence="8" id="KW-1185">Reference proteome</keyword>
<evidence type="ECO:0000256" key="3">
    <source>
        <dbReference type="ARBA" id="ARBA00023015"/>
    </source>
</evidence>
<dbReference type="GO" id="GO:0005737">
    <property type="term" value="C:cytoplasm"/>
    <property type="evidence" value="ECO:0007669"/>
    <property type="project" value="UniProtKB-SubCell"/>
</dbReference>
<evidence type="ECO:0000313" key="7">
    <source>
        <dbReference type="EMBL" id="MBB5517032.1"/>
    </source>
</evidence>
<evidence type="ECO:0000259" key="6">
    <source>
        <dbReference type="PROSITE" id="PS50937"/>
    </source>
</evidence>
<protein>
    <submittedName>
        <fullName evidence="7">Cu(I)-responsive transcriptional regulator</fullName>
    </submittedName>
</protein>
<dbReference type="SMART" id="SM00422">
    <property type="entry name" value="HTH_MERR"/>
    <property type="match status" value="1"/>
</dbReference>
<dbReference type="GO" id="GO:0005507">
    <property type="term" value="F:copper ion binding"/>
    <property type="evidence" value="ECO:0007669"/>
    <property type="project" value="InterPro"/>
</dbReference>
<dbReference type="InterPro" id="IPR015358">
    <property type="entry name" value="Tscrpt_reg_MerR_DNA-bd"/>
</dbReference>
<name>A0A840WTM4_9RHOB</name>
<gene>
    <name evidence="7" type="ORF">FHS89_003076</name>
</gene>
<sequence length="133" mass="14519">MNISDAANAAGLPAKTLRYYEDIGLITPGRGANGYRDYSPEDVHRLTFLGRARSLGFSIEDCRALLSLYADEDRSSSDVKQIAQRHLDDISEKMRGLAEMQATLQSLVSACAGDKRPNCPILSSLGQPKTTKD</sequence>
<evidence type="ECO:0000256" key="4">
    <source>
        <dbReference type="ARBA" id="ARBA00023125"/>
    </source>
</evidence>
<keyword evidence="4" id="KW-0238">DNA-binding</keyword>
<comment type="caution">
    <text evidence="7">The sequence shown here is derived from an EMBL/GenBank/DDBJ whole genome shotgun (WGS) entry which is preliminary data.</text>
</comment>
<reference evidence="7 8" key="1">
    <citation type="submission" date="2020-08" db="EMBL/GenBank/DDBJ databases">
        <title>Genomic Encyclopedia of Type Strains, Phase IV (KMG-IV): sequencing the most valuable type-strain genomes for metagenomic binning, comparative biology and taxonomic classification.</title>
        <authorList>
            <person name="Goeker M."/>
        </authorList>
    </citation>
    <scope>NUCLEOTIDE SEQUENCE [LARGE SCALE GENOMIC DNA]</scope>
    <source>
        <strain evidence="7 8">DSM 103377</strain>
    </source>
</reference>
<dbReference type="EMBL" id="JACIJS010000012">
    <property type="protein sequence ID" value="MBB5517032.1"/>
    <property type="molecule type" value="Genomic_DNA"/>
</dbReference>
<dbReference type="InterPro" id="IPR047057">
    <property type="entry name" value="MerR_fam"/>
</dbReference>
<dbReference type="AlphaFoldDB" id="A0A840WTM4"/>
<dbReference type="GO" id="GO:0003700">
    <property type="term" value="F:DNA-binding transcription factor activity"/>
    <property type="evidence" value="ECO:0007669"/>
    <property type="project" value="InterPro"/>
</dbReference>
<dbReference type="CDD" id="cd01108">
    <property type="entry name" value="HTH_CueR"/>
    <property type="match status" value="1"/>
</dbReference>